<dbReference type="EMBL" id="LR215729">
    <property type="protein sequence ID" value="VEV96657.1"/>
    <property type="molecule type" value="Genomic_DNA"/>
</dbReference>
<dbReference type="GO" id="GO:0035438">
    <property type="term" value="F:cyclic-di-GMP binding"/>
    <property type="evidence" value="ECO:0007669"/>
    <property type="project" value="InterPro"/>
</dbReference>
<proteinExistence type="predicted"/>
<protein>
    <submittedName>
        <fullName evidence="2">Pilus assembly protein PilZ</fullName>
    </submittedName>
</protein>
<feature type="domain" description="PilZ" evidence="1">
    <location>
        <begin position="3"/>
        <end position="84"/>
    </location>
</feature>
<accession>A0A1I7CDI1</accession>
<reference evidence="2" key="1">
    <citation type="submission" date="2019-02" db="EMBL/GenBank/DDBJ databases">
        <authorList>
            <consortium name="Genoscope - CEA"/>
            <person name="William W."/>
        </authorList>
    </citation>
    <scope>NUCLEOTIDE SEQUENCE [LARGE SCALE GENOMIC DNA]</scope>
    <source>
        <strain evidence="2">YSy11</strain>
    </source>
</reference>
<gene>
    <name evidence="2" type="ORF">PMYSY11_1610</name>
</gene>
<dbReference type="RefSeq" id="WP_090512541.1">
    <property type="nucleotide sequence ID" value="NZ_FPBC01000007.1"/>
</dbReference>
<organism evidence="2">
    <name type="scientific">Pseudomonas marincola</name>
    <dbReference type="NCBI Taxonomy" id="437900"/>
    <lineage>
        <taxon>Bacteria</taxon>
        <taxon>Pseudomonadati</taxon>
        <taxon>Pseudomonadota</taxon>
        <taxon>Gammaproteobacteria</taxon>
        <taxon>Pseudomonadales</taxon>
        <taxon>Pseudomonadaceae</taxon>
        <taxon>Pseudomonas</taxon>
    </lineage>
</organism>
<dbReference type="STRING" id="437900.GCA_001940335_01484"/>
<dbReference type="InterPro" id="IPR009875">
    <property type="entry name" value="PilZ_domain"/>
</dbReference>
<name>A0A1I7CDI1_9PSED</name>
<sequence length="87" mass="9688">MSNQRQHPRTAMNCRIKICHPSFGELIAQTRDLSDAGVYIKHPEMAGLNKGDRVTGQVQDMPVEAPILEMEVIRIDAEGAGLRFILT</sequence>
<evidence type="ECO:0000313" key="2">
    <source>
        <dbReference type="EMBL" id="VEV96657.1"/>
    </source>
</evidence>
<dbReference type="SUPFAM" id="SSF141371">
    <property type="entry name" value="PilZ domain-like"/>
    <property type="match status" value="1"/>
</dbReference>
<dbReference type="AlphaFoldDB" id="A0A1I7CDI1"/>
<evidence type="ECO:0000259" key="1">
    <source>
        <dbReference type="Pfam" id="PF07238"/>
    </source>
</evidence>
<dbReference type="Pfam" id="PF07238">
    <property type="entry name" value="PilZ"/>
    <property type="match status" value="1"/>
</dbReference>
<dbReference type="Gene3D" id="2.40.10.220">
    <property type="entry name" value="predicted glycosyltransferase like domains"/>
    <property type="match status" value="1"/>
</dbReference>